<keyword evidence="3" id="KW-1185">Reference proteome</keyword>
<name>A0A651PF07_9ACTN</name>
<dbReference type="Proteomes" id="UP000460272">
    <property type="component" value="Unassembled WGS sequence"/>
</dbReference>
<reference evidence="2 3" key="1">
    <citation type="submission" date="2018-11" db="EMBL/GenBank/DDBJ databases">
        <title>Trebonia kvetii gen.nov., sp.nov., a novel acidophilic actinobacterium, and proposal of the new actinobacterial family Treboniaceae fam. nov.</title>
        <authorList>
            <person name="Rapoport D."/>
            <person name="Sagova-Mareckova M."/>
            <person name="Sedlacek I."/>
            <person name="Provaznik J."/>
            <person name="Kralova S."/>
            <person name="Pavlinic D."/>
            <person name="Benes V."/>
            <person name="Kopecky J."/>
        </authorList>
    </citation>
    <scope>NUCLEOTIDE SEQUENCE [LARGE SCALE GENOMIC DNA]</scope>
    <source>
        <strain evidence="2 3">15Tr583</strain>
    </source>
</reference>
<accession>A0A651PF07</accession>
<organism evidence="2 3">
    <name type="scientific">Trebonia kvetii</name>
    <dbReference type="NCBI Taxonomy" id="2480626"/>
    <lineage>
        <taxon>Bacteria</taxon>
        <taxon>Bacillati</taxon>
        <taxon>Actinomycetota</taxon>
        <taxon>Actinomycetes</taxon>
        <taxon>Streptosporangiales</taxon>
        <taxon>Treboniaceae</taxon>
        <taxon>Trebonia</taxon>
    </lineage>
</organism>
<feature type="region of interest" description="Disordered" evidence="1">
    <location>
        <begin position="23"/>
        <end position="47"/>
    </location>
</feature>
<proteinExistence type="predicted"/>
<feature type="region of interest" description="Disordered" evidence="1">
    <location>
        <begin position="231"/>
        <end position="271"/>
    </location>
</feature>
<sequence length="271" mass="28326">MTITERPPAIAAGREPGACRYPGCPNPARDPGAPGRKPGYCGQEMPEDRDGTAVLVRHTALTAFRRRQQLAGQPDDGGRPVTAAISRAGAIRDDALAAMSRLGAQLTAALDQLAVLGEQLAAAGPEAAEAQAETVRAETAAQLEHARAESAGHAAARHAAGLDAAEARTAAAEAIAMLEEHATARKRAEGERDALAAELAAARDTASRHEQEQQRHSDALAALRDQLARAEAALDRERDRQHETTVLLRGLIPGPDSTAGKTAGRRQPAAQ</sequence>
<evidence type="ECO:0000313" key="3">
    <source>
        <dbReference type="Proteomes" id="UP000460272"/>
    </source>
</evidence>
<evidence type="ECO:0000313" key="2">
    <source>
        <dbReference type="EMBL" id="TVY97968.1"/>
    </source>
</evidence>
<dbReference type="OrthoDB" id="3826023at2"/>
<evidence type="ECO:0000256" key="1">
    <source>
        <dbReference type="SAM" id="MobiDB-lite"/>
    </source>
</evidence>
<dbReference type="RefSeq" id="WP_145862443.1">
    <property type="nucleotide sequence ID" value="NZ_RPFW01000019.1"/>
</dbReference>
<protein>
    <submittedName>
        <fullName evidence="2">Uncharacterized protein</fullName>
    </submittedName>
</protein>
<feature type="compositionally biased region" description="Basic and acidic residues" evidence="1">
    <location>
        <begin position="205"/>
        <end position="218"/>
    </location>
</feature>
<gene>
    <name evidence="2" type="ORF">EAS64_42740</name>
</gene>
<dbReference type="EMBL" id="RPFW01000019">
    <property type="protein sequence ID" value="TVY97968.1"/>
    <property type="molecule type" value="Genomic_DNA"/>
</dbReference>
<feature type="region of interest" description="Disordered" evidence="1">
    <location>
        <begin position="198"/>
        <end position="219"/>
    </location>
</feature>
<dbReference type="AlphaFoldDB" id="A0A651PF07"/>
<comment type="caution">
    <text evidence="2">The sequence shown here is derived from an EMBL/GenBank/DDBJ whole genome shotgun (WGS) entry which is preliminary data.</text>
</comment>
<feature type="compositionally biased region" description="Basic and acidic residues" evidence="1">
    <location>
        <begin position="231"/>
        <end position="243"/>
    </location>
</feature>